<comment type="caution">
    <text evidence="2">The sequence shown here is derived from an EMBL/GenBank/DDBJ whole genome shotgun (WGS) entry which is preliminary data.</text>
</comment>
<keyword evidence="1" id="KW-1133">Transmembrane helix</keyword>
<proteinExistence type="predicted"/>
<name>A0AAD4BH07_BOLED</name>
<dbReference type="EMBL" id="WHUW01000071">
    <property type="protein sequence ID" value="KAF8428845.1"/>
    <property type="molecule type" value="Genomic_DNA"/>
</dbReference>
<dbReference type="Proteomes" id="UP001194468">
    <property type="component" value="Unassembled WGS sequence"/>
</dbReference>
<keyword evidence="1" id="KW-0812">Transmembrane</keyword>
<organism evidence="2 3">
    <name type="scientific">Boletus edulis BED1</name>
    <dbReference type="NCBI Taxonomy" id="1328754"/>
    <lineage>
        <taxon>Eukaryota</taxon>
        <taxon>Fungi</taxon>
        <taxon>Dikarya</taxon>
        <taxon>Basidiomycota</taxon>
        <taxon>Agaricomycotina</taxon>
        <taxon>Agaricomycetes</taxon>
        <taxon>Agaricomycetidae</taxon>
        <taxon>Boletales</taxon>
        <taxon>Boletineae</taxon>
        <taxon>Boletaceae</taxon>
        <taxon>Boletoideae</taxon>
        <taxon>Boletus</taxon>
    </lineage>
</organism>
<evidence type="ECO:0000256" key="1">
    <source>
        <dbReference type="SAM" id="Phobius"/>
    </source>
</evidence>
<dbReference type="AlphaFoldDB" id="A0AAD4BH07"/>
<protein>
    <submittedName>
        <fullName evidence="2">Uncharacterized protein</fullName>
    </submittedName>
</protein>
<feature type="transmembrane region" description="Helical" evidence="1">
    <location>
        <begin position="169"/>
        <end position="193"/>
    </location>
</feature>
<sequence length="413" mass="44880">MSGVAGLLGGDDAVSAMTAVHVYGNRHWLGWYNTPGSFQIAKRFRKSMQSRGISNSSSKSVDPTALWESDSCKGPKFRAAHSGTVIEETGYPAALFMKECAAWNSEGRVVPGRRTQPVGITIADLGQAPASEMHPACSSTFTLLAASVPIATSIGTCALCAVWEDWYALSLILVGIIASGVSCLVIGSADFVFTHPEPAKGSPAGDGILSADKDIVLLRGTEGAVNSITRGQFSLRFSSEAHYSLIQWCSLLFFIQCITQLLLIPQASLFGQVMFLTSLGVSALYNAWLSSSDKDKIHRKLLFGRVLENPTLTKYTLGTRTAAVVFVLLVLQLQDPTKLLDELLPNDTKVWKQWKTVMLEQLRNCRDNSFLSESKVGDVDGFTQQEQGLLNLLYDDARAAYNGYKDYLGVESL</sequence>
<keyword evidence="1" id="KW-0472">Membrane</keyword>
<gene>
    <name evidence="2" type="ORF">L210DRAFT_3457327</name>
</gene>
<evidence type="ECO:0000313" key="3">
    <source>
        <dbReference type="Proteomes" id="UP001194468"/>
    </source>
</evidence>
<feature type="transmembrane region" description="Helical" evidence="1">
    <location>
        <begin position="141"/>
        <end position="163"/>
    </location>
</feature>
<keyword evidence="3" id="KW-1185">Reference proteome</keyword>
<feature type="transmembrane region" description="Helical" evidence="1">
    <location>
        <begin position="269"/>
        <end position="289"/>
    </location>
</feature>
<reference evidence="2" key="1">
    <citation type="submission" date="2019-10" db="EMBL/GenBank/DDBJ databases">
        <authorList>
            <consortium name="DOE Joint Genome Institute"/>
            <person name="Kuo A."/>
            <person name="Miyauchi S."/>
            <person name="Kiss E."/>
            <person name="Drula E."/>
            <person name="Kohler A."/>
            <person name="Sanchez-Garcia M."/>
            <person name="Andreopoulos B."/>
            <person name="Barry K.W."/>
            <person name="Bonito G."/>
            <person name="Buee M."/>
            <person name="Carver A."/>
            <person name="Chen C."/>
            <person name="Cichocki N."/>
            <person name="Clum A."/>
            <person name="Culley D."/>
            <person name="Crous P.W."/>
            <person name="Fauchery L."/>
            <person name="Girlanda M."/>
            <person name="Hayes R."/>
            <person name="Keri Z."/>
            <person name="LaButti K."/>
            <person name="Lipzen A."/>
            <person name="Lombard V."/>
            <person name="Magnuson J."/>
            <person name="Maillard F."/>
            <person name="Morin E."/>
            <person name="Murat C."/>
            <person name="Nolan M."/>
            <person name="Ohm R."/>
            <person name="Pangilinan J."/>
            <person name="Pereira M."/>
            <person name="Perotto S."/>
            <person name="Peter M."/>
            <person name="Riley R."/>
            <person name="Sitrit Y."/>
            <person name="Stielow B."/>
            <person name="Szollosi G."/>
            <person name="Zifcakova L."/>
            <person name="Stursova M."/>
            <person name="Spatafora J.W."/>
            <person name="Tedersoo L."/>
            <person name="Vaario L.-M."/>
            <person name="Yamada A."/>
            <person name="Yan M."/>
            <person name="Wang P."/>
            <person name="Xu J."/>
            <person name="Bruns T."/>
            <person name="Baldrian P."/>
            <person name="Vilgalys R."/>
            <person name="Henrissat B."/>
            <person name="Grigoriev I.V."/>
            <person name="Hibbett D."/>
            <person name="Nagy L.G."/>
            <person name="Martin F.M."/>
        </authorList>
    </citation>
    <scope>NUCLEOTIDE SEQUENCE</scope>
    <source>
        <strain evidence="2">BED1</strain>
    </source>
</reference>
<reference evidence="2" key="2">
    <citation type="journal article" date="2020" name="Nat. Commun.">
        <title>Large-scale genome sequencing of mycorrhizal fungi provides insights into the early evolution of symbiotic traits.</title>
        <authorList>
            <person name="Miyauchi S."/>
            <person name="Kiss E."/>
            <person name="Kuo A."/>
            <person name="Drula E."/>
            <person name="Kohler A."/>
            <person name="Sanchez-Garcia M."/>
            <person name="Morin E."/>
            <person name="Andreopoulos B."/>
            <person name="Barry K.W."/>
            <person name="Bonito G."/>
            <person name="Buee M."/>
            <person name="Carver A."/>
            <person name="Chen C."/>
            <person name="Cichocki N."/>
            <person name="Clum A."/>
            <person name="Culley D."/>
            <person name="Crous P.W."/>
            <person name="Fauchery L."/>
            <person name="Girlanda M."/>
            <person name="Hayes R.D."/>
            <person name="Keri Z."/>
            <person name="LaButti K."/>
            <person name="Lipzen A."/>
            <person name="Lombard V."/>
            <person name="Magnuson J."/>
            <person name="Maillard F."/>
            <person name="Murat C."/>
            <person name="Nolan M."/>
            <person name="Ohm R.A."/>
            <person name="Pangilinan J."/>
            <person name="Pereira M.F."/>
            <person name="Perotto S."/>
            <person name="Peter M."/>
            <person name="Pfister S."/>
            <person name="Riley R."/>
            <person name="Sitrit Y."/>
            <person name="Stielow J.B."/>
            <person name="Szollosi G."/>
            <person name="Zifcakova L."/>
            <person name="Stursova M."/>
            <person name="Spatafora J.W."/>
            <person name="Tedersoo L."/>
            <person name="Vaario L.M."/>
            <person name="Yamada A."/>
            <person name="Yan M."/>
            <person name="Wang P."/>
            <person name="Xu J."/>
            <person name="Bruns T."/>
            <person name="Baldrian P."/>
            <person name="Vilgalys R."/>
            <person name="Dunand C."/>
            <person name="Henrissat B."/>
            <person name="Grigoriev I.V."/>
            <person name="Hibbett D."/>
            <person name="Nagy L.G."/>
            <person name="Martin F.M."/>
        </authorList>
    </citation>
    <scope>NUCLEOTIDE SEQUENCE</scope>
    <source>
        <strain evidence="2">BED1</strain>
    </source>
</reference>
<evidence type="ECO:0000313" key="2">
    <source>
        <dbReference type="EMBL" id="KAF8428845.1"/>
    </source>
</evidence>
<accession>A0AAD4BH07</accession>